<evidence type="ECO:0000256" key="1">
    <source>
        <dbReference type="ARBA" id="ARBA00004123"/>
    </source>
</evidence>
<protein>
    <recommendedName>
        <fullName evidence="10">Zinc finger ZPR1-type domain-containing protein</fullName>
    </recommendedName>
</protein>
<dbReference type="AlphaFoldDB" id="A0A517LG17"/>
<dbReference type="InterPro" id="IPR042452">
    <property type="entry name" value="ZPR1_Znf1/2"/>
</dbReference>
<dbReference type="FunFam" id="2.20.25.420:FF:000002">
    <property type="entry name" value="Zinc finger protein ZPR1"/>
    <property type="match status" value="1"/>
</dbReference>
<keyword evidence="7" id="KW-0539">Nucleus</keyword>
<gene>
    <name evidence="11" type="ORF">FKW77_008338</name>
</gene>
<accession>A0A517LG17</accession>
<evidence type="ECO:0000256" key="3">
    <source>
        <dbReference type="ARBA" id="ARBA00022723"/>
    </source>
</evidence>
<evidence type="ECO:0000256" key="4">
    <source>
        <dbReference type="ARBA" id="ARBA00022737"/>
    </source>
</evidence>
<comment type="function">
    <text evidence="8">Acts as a protein folding chaperone for elongation factor 1-alpha.</text>
</comment>
<keyword evidence="3" id="KW-0479">Metal-binding</keyword>
<feature type="domain" description="Zinc finger ZPR1-type" evidence="10">
    <location>
        <begin position="40"/>
        <end position="197"/>
    </location>
</feature>
<feature type="region of interest" description="Disordered" evidence="9">
    <location>
        <begin position="216"/>
        <end position="240"/>
    </location>
</feature>
<dbReference type="PANTHER" id="PTHR10876:SF0">
    <property type="entry name" value="ZINC FINGER PROTEIN ZPR1"/>
    <property type="match status" value="1"/>
</dbReference>
<proteinExistence type="inferred from homology"/>
<feature type="domain" description="Zinc finger ZPR1-type" evidence="10">
    <location>
        <begin position="280"/>
        <end position="444"/>
    </location>
</feature>
<dbReference type="NCBIfam" id="TIGR00310">
    <property type="entry name" value="ZPR1_znf"/>
    <property type="match status" value="2"/>
</dbReference>
<evidence type="ECO:0000259" key="10">
    <source>
        <dbReference type="SMART" id="SM00709"/>
    </source>
</evidence>
<comment type="similarity">
    <text evidence="2">Belongs to the ZPR1 family.</text>
</comment>
<organism evidence="11 12">
    <name type="scientific">Venturia effusa</name>
    <dbReference type="NCBI Taxonomy" id="50376"/>
    <lineage>
        <taxon>Eukaryota</taxon>
        <taxon>Fungi</taxon>
        <taxon>Dikarya</taxon>
        <taxon>Ascomycota</taxon>
        <taxon>Pezizomycotina</taxon>
        <taxon>Dothideomycetes</taxon>
        <taxon>Pleosporomycetidae</taxon>
        <taxon>Venturiales</taxon>
        <taxon>Venturiaceae</taxon>
        <taxon>Venturia</taxon>
    </lineage>
</organism>
<dbReference type="Proteomes" id="UP000316270">
    <property type="component" value="Chromosome 11"/>
</dbReference>
<dbReference type="SMART" id="SM00709">
    <property type="entry name" value="Zpr1"/>
    <property type="match status" value="2"/>
</dbReference>
<dbReference type="FunFam" id="2.60.120.1040:FF:000003">
    <property type="entry name" value="Zinc finger protein zpr1"/>
    <property type="match status" value="1"/>
</dbReference>
<comment type="subcellular location">
    <subcellularLocation>
        <location evidence="1">Nucleus</location>
    </subcellularLocation>
</comment>
<feature type="region of interest" description="Disordered" evidence="9">
    <location>
        <begin position="459"/>
        <end position="507"/>
    </location>
</feature>
<reference evidence="11 12" key="1">
    <citation type="submission" date="2019-07" db="EMBL/GenBank/DDBJ databases">
        <title>Finished genome of Venturia effusa.</title>
        <authorList>
            <person name="Young C.A."/>
            <person name="Cox M.P."/>
            <person name="Ganley A.R.D."/>
            <person name="David W.J."/>
        </authorList>
    </citation>
    <scope>NUCLEOTIDE SEQUENCE [LARGE SCALE GENOMIC DNA]</scope>
    <source>
        <strain evidence="12">albino</strain>
    </source>
</reference>
<dbReference type="InterPro" id="IPR040141">
    <property type="entry name" value="ZPR1"/>
</dbReference>
<evidence type="ECO:0000256" key="8">
    <source>
        <dbReference type="ARBA" id="ARBA00054139"/>
    </source>
</evidence>
<keyword evidence="6" id="KW-0862">Zinc</keyword>
<dbReference type="STRING" id="50376.A0A517LG17"/>
<keyword evidence="12" id="KW-1185">Reference proteome</keyword>
<dbReference type="Gene3D" id="2.20.25.420">
    <property type="entry name" value="ZPR1, zinc finger domain"/>
    <property type="match status" value="2"/>
</dbReference>
<keyword evidence="5" id="KW-0863">Zinc-finger</keyword>
<dbReference type="PANTHER" id="PTHR10876">
    <property type="entry name" value="ZINC FINGER PROTEIN ZPR1"/>
    <property type="match status" value="1"/>
</dbReference>
<evidence type="ECO:0000313" key="12">
    <source>
        <dbReference type="Proteomes" id="UP000316270"/>
    </source>
</evidence>
<dbReference type="FunFam" id="2.60.120.1040:FF:000001">
    <property type="entry name" value="Zinc finger protein ZPR1"/>
    <property type="match status" value="1"/>
</dbReference>
<evidence type="ECO:0000256" key="7">
    <source>
        <dbReference type="ARBA" id="ARBA00023242"/>
    </source>
</evidence>
<dbReference type="Pfam" id="PF03367">
    <property type="entry name" value="Zn_ribbon_ZPR1"/>
    <property type="match status" value="2"/>
</dbReference>
<evidence type="ECO:0000256" key="5">
    <source>
        <dbReference type="ARBA" id="ARBA00022771"/>
    </source>
</evidence>
<dbReference type="Gene3D" id="2.60.120.1040">
    <property type="entry name" value="ZPR1, A/B domain"/>
    <property type="match status" value="2"/>
</dbReference>
<dbReference type="InterPro" id="IPR042451">
    <property type="entry name" value="ZPR1_A/B_dom"/>
</dbReference>
<name>A0A517LG17_9PEZI</name>
<dbReference type="Pfam" id="PF22794">
    <property type="entry name" value="jr-ZPR1"/>
    <property type="match status" value="2"/>
</dbReference>
<dbReference type="InterPro" id="IPR056180">
    <property type="entry name" value="ZPR1_jr_dom"/>
</dbReference>
<sequence length="507" mass="55902">MANPRLGLAKDLFQDMGRKVADAQQAADEDDTKVVDEIESLCMNCHANGITRLLLTKIPFFREIIIMSFFCPHCNFKNSEIQPAGEIQQKGHKYTFKVDSKPDLNRQLVKSDTCILRVEDVDLEIPPGRGQLTNLEGILSMIATDLSEAQEDRKDVAPAMYERIEEIIAQLKDFASGTRLPFTLFIDDPAGNSWIEPSTSDRSGKYVRVDYNRTPEQNASLGLGDAPADNPNGTDGSEIRPEYQASHMYPEMPTDQTQLDQDAPTADDDIIESQVYTFPASCPGCTKPCATNMKMVNIPHFKQVVLMSTVCDHCGYRSNDVKTGGEIPEKGRKITVQVENKEDLSRDILKSESCAMSCPELDLSVEPGTLGGRFTTIEGLLTQVRTDLHENIFGTEDGSGGDSMASTDKERWAAFFAKLDLAISGDTKFTLVLEDPLAGSYVQSLTAPEPDPQLALEEYERTAEEEEDLGLTDIRVEGQNGHYEGTQNEKDGAVEVNGTTVDESKSS</sequence>
<dbReference type="InterPro" id="IPR004457">
    <property type="entry name" value="Znf_ZPR1"/>
</dbReference>
<evidence type="ECO:0000256" key="6">
    <source>
        <dbReference type="ARBA" id="ARBA00022833"/>
    </source>
</evidence>
<dbReference type="GO" id="GO:0008270">
    <property type="term" value="F:zinc ion binding"/>
    <property type="evidence" value="ECO:0007669"/>
    <property type="project" value="UniProtKB-KW"/>
</dbReference>
<dbReference type="EMBL" id="CP042195">
    <property type="protein sequence ID" value="QDS74590.1"/>
    <property type="molecule type" value="Genomic_DNA"/>
</dbReference>
<evidence type="ECO:0000256" key="2">
    <source>
        <dbReference type="ARBA" id="ARBA00008354"/>
    </source>
</evidence>
<dbReference type="GO" id="GO:0005634">
    <property type="term" value="C:nucleus"/>
    <property type="evidence" value="ECO:0007669"/>
    <property type="project" value="UniProtKB-SubCell"/>
</dbReference>
<dbReference type="OrthoDB" id="308464at2759"/>
<keyword evidence="4" id="KW-0677">Repeat</keyword>
<evidence type="ECO:0000313" key="11">
    <source>
        <dbReference type="EMBL" id="QDS74590.1"/>
    </source>
</evidence>
<dbReference type="FunFam" id="2.20.25.420:FF:000001">
    <property type="entry name" value="Zinc finger protein ZPR1"/>
    <property type="match status" value="1"/>
</dbReference>
<evidence type="ECO:0000256" key="9">
    <source>
        <dbReference type="SAM" id="MobiDB-lite"/>
    </source>
</evidence>